<accession>A0A9D1QCV9</accession>
<evidence type="ECO:0000313" key="2">
    <source>
        <dbReference type="Proteomes" id="UP000823926"/>
    </source>
</evidence>
<organism evidence="1 2">
    <name type="scientific">Candidatus Rikenella faecigallinarum</name>
    <dbReference type="NCBI Taxonomy" id="2838745"/>
    <lineage>
        <taxon>Bacteria</taxon>
        <taxon>Pseudomonadati</taxon>
        <taxon>Bacteroidota</taxon>
        <taxon>Bacteroidia</taxon>
        <taxon>Bacteroidales</taxon>
        <taxon>Rikenellaceae</taxon>
        <taxon>Rikenella</taxon>
    </lineage>
</organism>
<name>A0A9D1QCV9_9BACT</name>
<reference evidence="1" key="2">
    <citation type="submission" date="2021-04" db="EMBL/GenBank/DDBJ databases">
        <authorList>
            <person name="Gilroy R."/>
        </authorList>
    </citation>
    <scope>NUCLEOTIDE SEQUENCE</scope>
    <source>
        <strain evidence="1">ChiBcec15-1070</strain>
    </source>
</reference>
<sequence>MYQWGRKDAFPGAAGSTITATTIEENNAQTILIYDATGNKLTEGTTGVKSVDINTSGVLNGNTSQVYTIKNPLSFVYNLIGPWDWYTNTDAHNDALWGDNAKKSAYDPCPNDWHMPSRGTWNDLSSTAFPYYIGGEQISSGDITTTNGRLYNVMAWFPATGHRYRVSGALTNVGSIGCYWSSSVSGTNAIRLRFNMSVVNLNSPYYRAYGYPVRCVQE</sequence>
<evidence type="ECO:0000313" key="1">
    <source>
        <dbReference type="EMBL" id="HIW10314.1"/>
    </source>
</evidence>
<comment type="caution">
    <text evidence="1">The sequence shown here is derived from an EMBL/GenBank/DDBJ whole genome shotgun (WGS) entry which is preliminary data.</text>
</comment>
<reference evidence="1" key="1">
    <citation type="journal article" date="2021" name="PeerJ">
        <title>Extensive microbial diversity within the chicken gut microbiome revealed by metagenomics and culture.</title>
        <authorList>
            <person name="Gilroy R."/>
            <person name="Ravi A."/>
            <person name="Getino M."/>
            <person name="Pursley I."/>
            <person name="Horton D.L."/>
            <person name="Alikhan N.F."/>
            <person name="Baker D."/>
            <person name="Gharbi K."/>
            <person name="Hall N."/>
            <person name="Watson M."/>
            <person name="Adriaenssens E.M."/>
            <person name="Foster-Nyarko E."/>
            <person name="Jarju S."/>
            <person name="Secka A."/>
            <person name="Antonio M."/>
            <person name="Oren A."/>
            <person name="Chaudhuri R.R."/>
            <person name="La Ragione R."/>
            <person name="Hildebrand F."/>
            <person name="Pallen M.J."/>
        </authorList>
    </citation>
    <scope>NUCLEOTIDE SEQUENCE</scope>
    <source>
        <strain evidence="1">ChiBcec15-1070</strain>
    </source>
</reference>
<dbReference type="AlphaFoldDB" id="A0A9D1QCV9"/>
<dbReference type="EMBL" id="DXHL01000012">
    <property type="protein sequence ID" value="HIW10314.1"/>
    <property type="molecule type" value="Genomic_DNA"/>
</dbReference>
<protein>
    <recommendedName>
        <fullName evidence="3">Fibrobacter succinogenes major paralogous domain-containing protein</fullName>
    </recommendedName>
</protein>
<proteinExistence type="predicted"/>
<evidence type="ECO:0008006" key="3">
    <source>
        <dbReference type="Google" id="ProtNLM"/>
    </source>
</evidence>
<dbReference type="Proteomes" id="UP000823926">
    <property type="component" value="Unassembled WGS sequence"/>
</dbReference>
<gene>
    <name evidence="1" type="ORF">H9888_02320</name>
</gene>